<evidence type="ECO:0000313" key="1">
    <source>
        <dbReference type="EMBL" id="QNT59263.1"/>
    </source>
</evidence>
<evidence type="ECO:0000313" key="2">
    <source>
        <dbReference type="Proteomes" id="UP000516412"/>
    </source>
</evidence>
<sequence>MCQIDFSPLRLHLKGLSNEEKNKFASDCGTSLGYMRKRMSLNRPFGFLIARKIAEKGVMTPQQLRPNDYENYIWN</sequence>
<name>A0A7H1MC98_9NEIS</name>
<accession>A0A7H1MC98</accession>
<dbReference type="Proteomes" id="UP000516412">
    <property type="component" value="Chromosome"/>
</dbReference>
<reference evidence="1" key="1">
    <citation type="submission" date="2024-06" db="EMBL/GenBank/DDBJ databases">
        <title>Complete Genome Sequence of mouse commensal type strain Neisseria musculi.</title>
        <authorList>
            <person name="Thapa E."/>
            <person name="Aluvathingal J."/>
            <person name="Nadendla S."/>
            <person name="Mehta A."/>
            <person name="Tettelin H."/>
            <person name="Weyand N.J."/>
        </authorList>
    </citation>
    <scope>NUCLEOTIDE SEQUENCE</scope>
    <source>
        <strain evidence="1">NW831</strain>
    </source>
</reference>
<proteinExistence type="predicted"/>
<protein>
    <submittedName>
        <fullName evidence="1">Uncharacterized protein</fullName>
    </submittedName>
</protein>
<gene>
    <name evidence="1" type="ORF">H7A79_1639</name>
</gene>
<keyword evidence="2" id="KW-1185">Reference proteome</keyword>
<dbReference type="EMBL" id="CP060414">
    <property type="protein sequence ID" value="QNT59263.1"/>
    <property type="molecule type" value="Genomic_DNA"/>
</dbReference>
<dbReference type="KEGG" id="nmus:H7A79_1639"/>
<dbReference type="AlphaFoldDB" id="A0A7H1MC98"/>
<organism evidence="1 2">
    <name type="scientific">Neisseria musculi</name>
    <dbReference type="NCBI Taxonomy" id="1815583"/>
    <lineage>
        <taxon>Bacteria</taxon>
        <taxon>Pseudomonadati</taxon>
        <taxon>Pseudomonadota</taxon>
        <taxon>Betaproteobacteria</taxon>
        <taxon>Neisseriales</taxon>
        <taxon>Neisseriaceae</taxon>
        <taxon>Neisseria</taxon>
    </lineage>
</organism>